<feature type="domain" description="TadE-like" evidence="3">
    <location>
        <begin position="32"/>
        <end position="74"/>
    </location>
</feature>
<feature type="transmembrane region" description="Helical" evidence="2">
    <location>
        <begin position="34"/>
        <end position="53"/>
    </location>
</feature>
<evidence type="ECO:0000313" key="5">
    <source>
        <dbReference type="Proteomes" id="UP000603912"/>
    </source>
</evidence>
<name>A0A917I4E5_9HYPH</name>
<protein>
    <submittedName>
        <fullName evidence="4">Pilus biosynthesis protein TadE</fullName>
    </submittedName>
</protein>
<dbReference type="Proteomes" id="UP000603912">
    <property type="component" value="Unassembled WGS sequence"/>
</dbReference>
<keyword evidence="2" id="KW-0812">Transmembrane</keyword>
<comment type="caution">
    <text evidence="4">The sequence shown here is derived from an EMBL/GenBank/DDBJ whole genome shotgun (WGS) entry which is preliminary data.</text>
</comment>
<feature type="region of interest" description="Disordered" evidence="1">
    <location>
        <begin position="1"/>
        <end position="20"/>
    </location>
</feature>
<dbReference type="InterPro" id="IPR012495">
    <property type="entry name" value="TadE-like_dom"/>
</dbReference>
<evidence type="ECO:0000256" key="2">
    <source>
        <dbReference type="SAM" id="Phobius"/>
    </source>
</evidence>
<keyword evidence="2" id="KW-1133">Transmembrane helix</keyword>
<evidence type="ECO:0000256" key="1">
    <source>
        <dbReference type="SAM" id="MobiDB-lite"/>
    </source>
</evidence>
<reference evidence="4" key="1">
    <citation type="journal article" date="2014" name="Int. J. Syst. Evol. Microbiol.">
        <title>Complete genome sequence of Corynebacterium casei LMG S-19264T (=DSM 44701T), isolated from a smear-ripened cheese.</title>
        <authorList>
            <consortium name="US DOE Joint Genome Institute (JGI-PGF)"/>
            <person name="Walter F."/>
            <person name="Albersmeier A."/>
            <person name="Kalinowski J."/>
            <person name="Ruckert C."/>
        </authorList>
    </citation>
    <scope>NUCLEOTIDE SEQUENCE</scope>
    <source>
        <strain evidence="4">CGMCC 1.12214</strain>
    </source>
</reference>
<accession>A0A917I4E5</accession>
<sequence length="194" mass="20836">MQTSNSPQAKPGPARPRKRRGVFARFGRDRRGSVAVEFAMLAIPFISLVYAIFETSMVHITGQVLQTAVTDASRLVMTGQAQSGGFDAAKFKTEVCNRVKAMFDCPTLLKVDVRVATSFGAADTSRPPVNSGNLDTNSFAYAPGGPRTINVVRAVIAYPIILPLIGQTFVNLNGNKLLIMGTAVFQTEPFAVTP</sequence>
<organism evidence="4 5">
    <name type="scientific">Alsobacter metallidurans</name>
    <dbReference type="NCBI Taxonomy" id="340221"/>
    <lineage>
        <taxon>Bacteria</taxon>
        <taxon>Pseudomonadati</taxon>
        <taxon>Pseudomonadota</taxon>
        <taxon>Alphaproteobacteria</taxon>
        <taxon>Hyphomicrobiales</taxon>
        <taxon>Alsobacteraceae</taxon>
        <taxon>Alsobacter</taxon>
    </lineage>
</organism>
<keyword evidence="2" id="KW-0472">Membrane</keyword>
<dbReference type="RefSeq" id="WP_188516044.1">
    <property type="nucleotide sequence ID" value="NZ_BMES01000001.1"/>
</dbReference>
<dbReference type="EMBL" id="BMES01000001">
    <property type="protein sequence ID" value="GGH08398.1"/>
    <property type="molecule type" value="Genomic_DNA"/>
</dbReference>
<reference evidence="4" key="2">
    <citation type="submission" date="2020-09" db="EMBL/GenBank/DDBJ databases">
        <authorList>
            <person name="Sun Q."/>
            <person name="Zhou Y."/>
        </authorList>
    </citation>
    <scope>NUCLEOTIDE SEQUENCE</scope>
    <source>
        <strain evidence="4">CGMCC 1.12214</strain>
    </source>
</reference>
<evidence type="ECO:0000313" key="4">
    <source>
        <dbReference type="EMBL" id="GGH08398.1"/>
    </source>
</evidence>
<evidence type="ECO:0000259" key="3">
    <source>
        <dbReference type="Pfam" id="PF07811"/>
    </source>
</evidence>
<gene>
    <name evidence="4" type="ORF">GCM10007036_03860</name>
</gene>
<dbReference type="AlphaFoldDB" id="A0A917I4E5"/>
<proteinExistence type="predicted"/>
<dbReference type="Pfam" id="PF07811">
    <property type="entry name" value="TadE"/>
    <property type="match status" value="1"/>
</dbReference>
<keyword evidence="5" id="KW-1185">Reference proteome</keyword>